<evidence type="ECO:0000256" key="1">
    <source>
        <dbReference type="SAM" id="MobiDB-lite"/>
    </source>
</evidence>
<protein>
    <recommendedName>
        <fullName evidence="4">HNH endonuclease</fullName>
    </recommendedName>
</protein>
<evidence type="ECO:0000313" key="3">
    <source>
        <dbReference type="Proteomes" id="UP000243342"/>
    </source>
</evidence>
<name>A0A1J7BHC8_9ACTN</name>
<dbReference type="Proteomes" id="UP000243342">
    <property type="component" value="Unassembled WGS sequence"/>
</dbReference>
<reference evidence="2 3" key="1">
    <citation type="submission" date="2016-10" db="EMBL/GenBank/DDBJ databases">
        <title>Genome sequence of Streptomyces gilvigriseus MUSC 26.</title>
        <authorList>
            <person name="Lee L.-H."/>
            <person name="Ser H.-L."/>
        </authorList>
    </citation>
    <scope>NUCLEOTIDE SEQUENCE [LARGE SCALE GENOMIC DNA]</scope>
    <source>
        <strain evidence="2 3">MUSC 26</strain>
    </source>
</reference>
<comment type="caution">
    <text evidence="2">The sequence shown here is derived from an EMBL/GenBank/DDBJ whole genome shotgun (WGS) entry which is preliminary data.</text>
</comment>
<dbReference type="EMBL" id="MLCF01000036">
    <property type="protein sequence ID" value="OIV37989.1"/>
    <property type="molecule type" value="Genomic_DNA"/>
</dbReference>
<organism evidence="2 3">
    <name type="scientific">Mangrovactinospora gilvigrisea</name>
    <dbReference type="NCBI Taxonomy" id="1428644"/>
    <lineage>
        <taxon>Bacteria</taxon>
        <taxon>Bacillati</taxon>
        <taxon>Actinomycetota</taxon>
        <taxon>Actinomycetes</taxon>
        <taxon>Kitasatosporales</taxon>
        <taxon>Streptomycetaceae</taxon>
        <taxon>Mangrovactinospora</taxon>
    </lineage>
</organism>
<gene>
    <name evidence="2" type="ORF">BIV57_08105</name>
</gene>
<dbReference type="STRING" id="1428644.BIV57_08105"/>
<proteinExistence type="predicted"/>
<sequence>MRIVAPVPDQVGQELLRLRAAAREKGPDANEAKSMLSHYILALVEAGWAKSAIATPMEVTRQEVHRLSLQAAKLPAPRSLPEVPPLPAKEPAASKKLRDTPQISPSEAKRLRELAPLATKVRGVTPEDDPSRAAAVEYGQLLADLWKRGVSRKELQRITGQAPATIRARLARHGHINRGATEQPYKGKQAEFAKKREYCKAGHEFTPENTYEYHRPDGRIARSCRTCHARRQREMVESRKELTGAVCPKGHPLTDDNTVAYNRKDGTEVKLCRICLEARQEHSSSAQRKDTCKRGHAFTPENTYEHQRPDGKVVRTCRKCKMIRQREYEERHGITSHR</sequence>
<keyword evidence="3" id="KW-1185">Reference proteome</keyword>
<dbReference type="AlphaFoldDB" id="A0A1J7BHC8"/>
<feature type="region of interest" description="Disordered" evidence="1">
    <location>
        <begin position="75"/>
        <end position="102"/>
    </location>
</feature>
<evidence type="ECO:0000313" key="2">
    <source>
        <dbReference type="EMBL" id="OIV37989.1"/>
    </source>
</evidence>
<evidence type="ECO:0008006" key="4">
    <source>
        <dbReference type="Google" id="ProtNLM"/>
    </source>
</evidence>
<accession>A0A1J7BHC8</accession>